<feature type="compositionally biased region" description="Acidic residues" evidence="8">
    <location>
        <begin position="272"/>
        <end position="283"/>
    </location>
</feature>
<dbReference type="AlphaFoldDB" id="A0A8H3UEG5"/>
<comment type="function">
    <text evidence="7">Component of the NuA4 histone acetyltransferase complex which is involved in transcriptional activation of selected genes principally by acetylation of nucleosomal histone H4 and H2A. The NuA4 complex is also involved in DNA repair.</text>
</comment>
<feature type="compositionally biased region" description="Polar residues" evidence="8">
    <location>
        <begin position="11"/>
        <end position="31"/>
    </location>
</feature>
<feature type="compositionally biased region" description="Acidic residues" evidence="8">
    <location>
        <begin position="231"/>
        <end position="242"/>
    </location>
</feature>
<feature type="region of interest" description="Disordered" evidence="8">
    <location>
        <begin position="1"/>
        <end position="42"/>
    </location>
</feature>
<dbReference type="PANTHER" id="PTHR13581">
    <property type="entry name" value="MRG-BINDING PROTEIN"/>
    <property type="match status" value="1"/>
</dbReference>
<evidence type="ECO:0008006" key="11">
    <source>
        <dbReference type="Google" id="ProtNLM"/>
    </source>
</evidence>
<feature type="compositionally biased region" description="Basic and acidic residues" evidence="8">
    <location>
        <begin position="186"/>
        <end position="196"/>
    </location>
</feature>
<comment type="subcellular location">
    <subcellularLocation>
        <location evidence="1">Nucleus</location>
    </subcellularLocation>
</comment>
<feature type="region of interest" description="Disordered" evidence="8">
    <location>
        <begin position="178"/>
        <end position="211"/>
    </location>
</feature>
<evidence type="ECO:0000313" key="10">
    <source>
        <dbReference type="Proteomes" id="UP000433883"/>
    </source>
</evidence>
<dbReference type="PANTHER" id="PTHR13581:SF5">
    <property type="entry name" value="MRG_MORF4L-BINDING PROTEIN"/>
    <property type="match status" value="1"/>
</dbReference>
<accession>A0A8H3UEG5</accession>
<evidence type="ECO:0000313" key="9">
    <source>
        <dbReference type="EMBL" id="KAE9968032.1"/>
    </source>
</evidence>
<evidence type="ECO:0000256" key="2">
    <source>
        <dbReference type="ARBA" id="ARBA00007117"/>
    </source>
</evidence>
<evidence type="ECO:0000256" key="7">
    <source>
        <dbReference type="ARBA" id="ARBA00025178"/>
    </source>
</evidence>
<feature type="region of interest" description="Disordered" evidence="8">
    <location>
        <begin position="136"/>
        <end position="155"/>
    </location>
</feature>
<evidence type="ECO:0000256" key="5">
    <source>
        <dbReference type="ARBA" id="ARBA00023163"/>
    </source>
</evidence>
<keyword evidence="5" id="KW-0804">Transcription</keyword>
<organism evidence="9 10">
    <name type="scientific">Venturia inaequalis</name>
    <name type="common">Apple scab fungus</name>
    <dbReference type="NCBI Taxonomy" id="5025"/>
    <lineage>
        <taxon>Eukaryota</taxon>
        <taxon>Fungi</taxon>
        <taxon>Dikarya</taxon>
        <taxon>Ascomycota</taxon>
        <taxon>Pezizomycotina</taxon>
        <taxon>Dothideomycetes</taxon>
        <taxon>Pleosporomycetidae</taxon>
        <taxon>Venturiales</taxon>
        <taxon>Venturiaceae</taxon>
        <taxon>Venturia</taxon>
    </lineage>
</organism>
<proteinExistence type="inferred from homology"/>
<dbReference type="EMBL" id="WNWQ01000433">
    <property type="protein sequence ID" value="KAE9968032.1"/>
    <property type="molecule type" value="Genomic_DNA"/>
</dbReference>
<dbReference type="GO" id="GO:0035267">
    <property type="term" value="C:NuA4 histone acetyltransferase complex"/>
    <property type="evidence" value="ECO:0007669"/>
    <property type="project" value="TreeGrafter"/>
</dbReference>
<gene>
    <name evidence="9" type="ORF">BLS_006060</name>
</gene>
<dbReference type="Proteomes" id="UP000433883">
    <property type="component" value="Unassembled WGS sequence"/>
</dbReference>
<dbReference type="Pfam" id="PF07904">
    <property type="entry name" value="Eaf7"/>
    <property type="match status" value="1"/>
</dbReference>
<sequence>MPPTRKKARVSQASTPNPKGTAENTPAPTDTSPEKPDIMNDPWTDDETIMLFKCMMRWKPTGVRFNKLSAIPWLISEGLHKHLNVAAIANALSSHGFTAGHTRIPGIWAKLHTLYNLDACDERELNYMGIYTHSPSTSPEAEGAEDNEGAWDANFSLPEDDFGEQMWTRRFDDEKGHEVLAPSRAQDPDGVSRSDRAASSPPAIDGLNNMEDWRLSNSEKESLREMLVQLEDGEDQDEEEDNISVKDKGKKTPAGKVVKGKLARSTRSTPADEAEGEEDEEEEQTKAKSKRKRRR</sequence>
<evidence type="ECO:0000256" key="6">
    <source>
        <dbReference type="ARBA" id="ARBA00023242"/>
    </source>
</evidence>
<evidence type="ECO:0000256" key="3">
    <source>
        <dbReference type="ARBA" id="ARBA00022853"/>
    </source>
</evidence>
<dbReference type="InterPro" id="IPR012423">
    <property type="entry name" value="Eaf7/MRGBP"/>
</dbReference>
<reference evidence="9 10" key="1">
    <citation type="submission" date="2019-11" db="EMBL/GenBank/DDBJ databases">
        <title>Venturia inaequalis Genome Resource.</title>
        <authorList>
            <person name="Lichtner F.J."/>
        </authorList>
    </citation>
    <scope>NUCLEOTIDE SEQUENCE [LARGE SCALE GENOMIC DNA]</scope>
    <source>
        <strain evidence="9">Bline_iso_100314</strain>
    </source>
</reference>
<feature type="region of interest" description="Disordered" evidence="8">
    <location>
        <begin position="226"/>
        <end position="295"/>
    </location>
</feature>
<comment type="similarity">
    <text evidence="2">Belongs to the EAF7 family.</text>
</comment>
<evidence type="ECO:0000256" key="8">
    <source>
        <dbReference type="SAM" id="MobiDB-lite"/>
    </source>
</evidence>
<feature type="compositionally biased region" description="Basic residues" evidence="8">
    <location>
        <begin position="248"/>
        <end position="264"/>
    </location>
</feature>
<protein>
    <recommendedName>
        <fullName evidence="11">CT20-domain-containing protein</fullName>
    </recommendedName>
</protein>
<dbReference type="GO" id="GO:0006325">
    <property type="term" value="P:chromatin organization"/>
    <property type="evidence" value="ECO:0007669"/>
    <property type="project" value="UniProtKB-KW"/>
</dbReference>
<evidence type="ECO:0000256" key="4">
    <source>
        <dbReference type="ARBA" id="ARBA00023015"/>
    </source>
</evidence>
<dbReference type="GO" id="GO:0005634">
    <property type="term" value="C:nucleus"/>
    <property type="evidence" value="ECO:0007669"/>
    <property type="project" value="UniProtKB-SubCell"/>
</dbReference>
<name>A0A8H3UEG5_VENIN</name>
<keyword evidence="4" id="KW-0805">Transcription regulation</keyword>
<dbReference type="GO" id="GO:0006357">
    <property type="term" value="P:regulation of transcription by RNA polymerase II"/>
    <property type="evidence" value="ECO:0007669"/>
    <property type="project" value="TreeGrafter"/>
</dbReference>
<comment type="caution">
    <text evidence="9">The sequence shown here is derived from an EMBL/GenBank/DDBJ whole genome shotgun (WGS) entry which is preliminary data.</text>
</comment>
<keyword evidence="3" id="KW-0156">Chromatin regulator</keyword>
<keyword evidence="6" id="KW-0539">Nucleus</keyword>
<evidence type="ECO:0000256" key="1">
    <source>
        <dbReference type="ARBA" id="ARBA00004123"/>
    </source>
</evidence>
<dbReference type="OrthoDB" id="5595141at2759"/>